<reference evidence="4" key="2">
    <citation type="journal article" date="2019" name="Int. J. Syst. Evol. Microbiol.">
        <title>The Global Catalogue of Microorganisms (GCM) 10K type strain sequencing project: providing services to taxonomists for standard genome sequencing and annotation.</title>
        <authorList>
            <consortium name="The Broad Institute Genomics Platform"/>
            <consortium name="The Broad Institute Genome Sequencing Center for Infectious Disease"/>
            <person name="Wu L."/>
            <person name="Ma J."/>
        </authorList>
    </citation>
    <scope>NUCLEOTIDE SEQUENCE [LARGE SCALE GENOMIC DNA]</scope>
    <source>
        <strain evidence="4">NBRC 107710</strain>
    </source>
</reference>
<accession>A0A7W6F902</accession>
<evidence type="ECO:0000313" key="3">
    <source>
        <dbReference type="Proteomes" id="UP000517759"/>
    </source>
</evidence>
<protein>
    <submittedName>
        <fullName evidence="2">Uncharacterized protein</fullName>
    </submittedName>
</protein>
<dbReference type="RefSeq" id="WP_183509637.1">
    <property type="nucleotide sequence ID" value="NZ_BSPG01000027.1"/>
</dbReference>
<keyword evidence="4" id="KW-1185">Reference proteome</keyword>
<comment type="caution">
    <text evidence="2">The sequence shown here is derived from an EMBL/GenBank/DDBJ whole genome shotgun (WGS) entry which is preliminary data.</text>
</comment>
<dbReference type="AlphaFoldDB" id="A0A7W6F902"/>
<evidence type="ECO:0000313" key="2">
    <source>
        <dbReference type="EMBL" id="MBB3904970.1"/>
    </source>
</evidence>
<reference evidence="1" key="4">
    <citation type="submission" date="2023-01" db="EMBL/GenBank/DDBJ databases">
        <title>Draft genome sequence of Methylobacterium brachythecii strain NBRC 107710.</title>
        <authorList>
            <person name="Sun Q."/>
            <person name="Mori K."/>
        </authorList>
    </citation>
    <scope>NUCLEOTIDE SEQUENCE</scope>
    <source>
        <strain evidence="1">NBRC 107710</strain>
    </source>
</reference>
<proteinExistence type="predicted"/>
<sequence length="89" mass="9432">MPHKTNTGFVPFADDASVQTFGGLSLENGTTRIAIHGALDLTRDRTGLDRARGLKATLDAIVAALDAEDLPEQVAEETQAPTIVKNPFA</sequence>
<reference evidence="2 3" key="3">
    <citation type="submission" date="2020-08" db="EMBL/GenBank/DDBJ databases">
        <title>Genomic Encyclopedia of Type Strains, Phase IV (KMG-IV): sequencing the most valuable type-strain genomes for metagenomic binning, comparative biology and taxonomic classification.</title>
        <authorList>
            <person name="Goeker M."/>
        </authorList>
    </citation>
    <scope>NUCLEOTIDE SEQUENCE [LARGE SCALE GENOMIC DNA]</scope>
    <source>
        <strain evidence="2 3">DSM 24105</strain>
    </source>
</reference>
<dbReference type="Proteomes" id="UP001156881">
    <property type="component" value="Unassembled WGS sequence"/>
</dbReference>
<name>A0A7W6F902_9HYPH</name>
<evidence type="ECO:0000313" key="4">
    <source>
        <dbReference type="Proteomes" id="UP001156881"/>
    </source>
</evidence>
<organism evidence="2 3">
    <name type="scientific">Methylobacterium brachythecii</name>
    <dbReference type="NCBI Taxonomy" id="1176177"/>
    <lineage>
        <taxon>Bacteria</taxon>
        <taxon>Pseudomonadati</taxon>
        <taxon>Pseudomonadota</taxon>
        <taxon>Alphaproteobacteria</taxon>
        <taxon>Hyphomicrobiales</taxon>
        <taxon>Methylobacteriaceae</taxon>
        <taxon>Methylobacterium</taxon>
    </lineage>
</organism>
<gene>
    <name evidence="1" type="ORF">GCM10007884_37470</name>
    <name evidence="2" type="ORF">GGR33_004496</name>
</gene>
<evidence type="ECO:0000313" key="1">
    <source>
        <dbReference type="EMBL" id="GLS45756.1"/>
    </source>
</evidence>
<reference evidence="1" key="1">
    <citation type="journal article" date="2014" name="Int. J. Syst. Evol. Microbiol.">
        <title>Complete genome of a new Firmicutes species belonging to the dominant human colonic microbiota ('Ruminococcus bicirculans') reveals two chromosomes and a selective capacity to utilize plant glucans.</title>
        <authorList>
            <consortium name="NISC Comparative Sequencing Program"/>
            <person name="Wegmann U."/>
            <person name="Louis P."/>
            <person name="Goesmann A."/>
            <person name="Henrissat B."/>
            <person name="Duncan S.H."/>
            <person name="Flint H.J."/>
        </authorList>
    </citation>
    <scope>NUCLEOTIDE SEQUENCE</scope>
    <source>
        <strain evidence="1">NBRC 107710</strain>
    </source>
</reference>
<dbReference type="Proteomes" id="UP000517759">
    <property type="component" value="Unassembled WGS sequence"/>
</dbReference>
<dbReference type="EMBL" id="JACIDN010000009">
    <property type="protein sequence ID" value="MBB3904970.1"/>
    <property type="molecule type" value="Genomic_DNA"/>
</dbReference>
<dbReference type="EMBL" id="BSPG01000027">
    <property type="protein sequence ID" value="GLS45756.1"/>
    <property type="molecule type" value="Genomic_DNA"/>
</dbReference>